<dbReference type="STRING" id="1271860.SAMN05216174_102109"/>
<feature type="compositionally biased region" description="Basic and acidic residues" evidence="1">
    <location>
        <begin position="35"/>
        <end position="51"/>
    </location>
</feature>
<organism evidence="2 3">
    <name type="scientific">Actinokineospora iranica</name>
    <dbReference type="NCBI Taxonomy" id="1271860"/>
    <lineage>
        <taxon>Bacteria</taxon>
        <taxon>Bacillati</taxon>
        <taxon>Actinomycetota</taxon>
        <taxon>Actinomycetes</taxon>
        <taxon>Pseudonocardiales</taxon>
        <taxon>Pseudonocardiaceae</taxon>
        <taxon>Actinokineospora</taxon>
    </lineage>
</organism>
<evidence type="ECO:0000313" key="2">
    <source>
        <dbReference type="EMBL" id="SDC43445.1"/>
    </source>
</evidence>
<feature type="compositionally biased region" description="Basic and acidic residues" evidence="1">
    <location>
        <begin position="1"/>
        <end position="23"/>
    </location>
</feature>
<gene>
    <name evidence="2" type="ORF">SAMN05216174_102109</name>
</gene>
<reference evidence="3" key="1">
    <citation type="submission" date="2016-10" db="EMBL/GenBank/DDBJ databases">
        <authorList>
            <person name="Varghese N."/>
            <person name="Submissions S."/>
        </authorList>
    </citation>
    <scope>NUCLEOTIDE SEQUENCE [LARGE SCALE GENOMIC DNA]</scope>
    <source>
        <strain evidence="3">IBRC-M 10403</strain>
    </source>
</reference>
<sequence length="82" mass="9635">MTSPEERAEFRDFVRRAHPDRGGDPAAFVAGLAELRNRQARSRERRPDPRFDAPVVGGDPPRGLRARLDRLRYRKERKRRIQ</sequence>
<keyword evidence="3" id="KW-1185">Reference proteome</keyword>
<dbReference type="RefSeq" id="WP_091448910.1">
    <property type="nucleotide sequence ID" value="NZ_FMZZ01000002.1"/>
</dbReference>
<feature type="compositionally biased region" description="Basic residues" evidence="1">
    <location>
        <begin position="72"/>
        <end position="82"/>
    </location>
</feature>
<evidence type="ECO:0000313" key="3">
    <source>
        <dbReference type="Proteomes" id="UP000199501"/>
    </source>
</evidence>
<accession>A0A1G6LKZ7</accession>
<dbReference type="EMBL" id="FMZZ01000002">
    <property type="protein sequence ID" value="SDC43445.1"/>
    <property type="molecule type" value="Genomic_DNA"/>
</dbReference>
<proteinExistence type="predicted"/>
<name>A0A1G6LKZ7_9PSEU</name>
<evidence type="ECO:0008006" key="4">
    <source>
        <dbReference type="Google" id="ProtNLM"/>
    </source>
</evidence>
<dbReference type="Proteomes" id="UP000199501">
    <property type="component" value="Unassembled WGS sequence"/>
</dbReference>
<dbReference type="AlphaFoldDB" id="A0A1G6LKZ7"/>
<dbReference type="OrthoDB" id="5198651at2"/>
<feature type="region of interest" description="Disordered" evidence="1">
    <location>
        <begin position="1"/>
        <end position="82"/>
    </location>
</feature>
<evidence type="ECO:0000256" key="1">
    <source>
        <dbReference type="SAM" id="MobiDB-lite"/>
    </source>
</evidence>
<protein>
    <recommendedName>
        <fullName evidence="4">J domain-containing protein</fullName>
    </recommendedName>
</protein>